<reference evidence="3" key="1">
    <citation type="journal article" date="2019" name="Int. J. Syst. Evol. Microbiol.">
        <title>The Global Catalogue of Microorganisms (GCM) 10K type strain sequencing project: providing services to taxonomists for standard genome sequencing and annotation.</title>
        <authorList>
            <consortium name="The Broad Institute Genomics Platform"/>
            <consortium name="The Broad Institute Genome Sequencing Center for Infectious Disease"/>
            <person name="Wu L."/>
            <person name="Ma J."/>
        </authorList>
    </citation>
    <scope>NUCLEOTIDE SEQUENCE [LARGE SCALE GENOMIC DNA]</scope>
    <source>
        <strain evidence="3">CCUG 53762</strain>
    </source>
</reference>
<proteinExistence type="predicted"/>
<feature type="region of interest" description="Disordered" evidence="1">
    <location>
        <begin position="40"/>
        <end position="127"/>
    </location>
</feature>
<dbReference type="Proteomes" id="UP001597118">
    <property type="component" value="Unassembled WGS sequence"/>
</dbReference>
<feature type="compositionally biased region" description="Acidic residues" evidence="1">
    <location>
        <begin position="106"/>
        <end position="117"/>
    </location>
</feature>
<feature type="region of interest" description="Disordered" evidence="1">
    <location>
        <begin position="1"/>
        <end position="22"/>
    </location>
</feature>
<gene>
    <name evidence="2" type="ORF">ACFSAH_02035</name>
</gene>
<protein>
    <submittedName>
        <fullName evidence="2">Uncharacterized protein</fullName>
    </submittedName>
</protein>
<sequence>MKKQSVNNGEHSDKRELNLNYNTEENSFELDLDQTMLDKEYQHPDPYDTAAKNGDDINSDYDESNPYVGNEYDKNASLENDVDILGMHITKEESLKPSKRDREDSETPEDFRDDLDAEGYPKNDRNK</sequence>
<name>A0ABW4I7G9_9SPHI</name>
<organism evidence="2 3">
    <name type="scientific">Pseudopedobacter beijingensis</name>
    <dbReference type="NCBI Taxonomy" id="1207056"/>
    <lineage>
        <taxon>Bacteria</taxon>
        <taxon>Pseudomonadati</taxon>
        <taxon>Bacteroidota</taxon>
        <taxon>Sphingobacteriia</taxon>
        <taxon>Sphingobacteriales</taxon>
        <taxon>Sphingobacteriaceae</taxon>
        <taxon>Pseudopedobacter</taxon>
    </lineage>
</organism>
<feature type="compositionally biased region" description="Basic and acidic residues" evidence="1">
    <location>
        <begin position="89"/>
        <end position="105"/>
    </location>
</feature>
<evidence type="ECO:0000256" key="1">
    <source>
        <dbReference type="SAM" id="MobiDB-lite"/>
    </source>
</evidence>
<keyword evidence="3" id="KW-1185">Reference proteome</keyword>
<comment type="caution">
    <text evidence="2">The sequence shown here is derived from an EMBL/GenBank/DDBJ whole genome shotgun (WGS) entry which is preliminary data.</text>
</comment>
<evidence type="ECO:0000313" key="2">
    <source>
        <dbReference type="EMBL" id="MFD1628635.1"/>
    </source>
</evidence>
<evidence type="ECO:0000313" key="3">
    <source>
        <dbReference type="Proteomes" id="UP001597118"/>
    </source>
</evidence>
<accession>A0ABW4I7G9</accession>
<dbReference type="RefSeq" id="WP_379661019.1">
    <property type="nucleotide sequence ID" value="NZ_JBHUDG010000002.1"/>
</dbReference>
<dbReference type="EMBL" id="JBHUDG010000002">
    <property type="protein sequence ID" value="MFD1628635.1"/>
    <property type="molecule type" value="Genomic_DNA"/>
</dbReference>